<keyword evidence="1" id="KW-0175">Coiled coil</keyword>
<dbReference type="EMBL" id="LUCM01006834">
    <property type="protein sequence ID" value="KAA0190710.1"/>
    <property type="molecule type" value="Genomic_DNA"/>
</dbReference>
<gene>
    <name evidence="2" type="ORF">FBUS_09772</name>
</gene>
<proteinExistence type="predicted"/>
<evidence type="ECO:0000313" key="3">
    <source>
        <dbReference type="Proteomes" id="UP000728185"/>
    </source>
</evidence>
<dbReference type="Proteomes" id="UP000728185">
    <property type="component" value="Unassembled WGS sequence"/>
</dbReference>
<sequence>MVNRYRKEQERKREIELEKEKRQKLENMRKKNMLEFAYEGKHNEMRLLLQEMVPLQVATEGIIHELLDTWDVQETDRLLRQISVHREHRNEQYNKGAQALLDRYDSRSISPLMIHDAEFHLESEKLEMERALEKLQEAKLELREEERKGN</sequence>
<feature type="coiled-coil region" evidence="1">
    <location>
        <begin position="118"/>
        <end position="148"/>
    </location>
</feature>
<dbReference type="AlphaFoldDB" id="A0A8E0VFI0"/>
<dbReference type="OrthoDB" id="426293at2759"/>
<protein>
    <submittedName>
        <fullName evidence="2">Uncharacterized protein</fullName>
    </submittedName>
</protein>
<organism evidence="2 3">
    <name type="scientific">Fasciolopsis buskii</name>
    <dbReference type="NCBI Taxonomy" id="27845"/>
    <lineage>
        <taxon>Eukaryota</taxon>
        <taxon>Metazoa</taxon>
        <taxon>Spiralia</taxon>
        <taxon>Lophotrochozoa</taxon>
        <taxon>Platyhelminthes</taxon>
        <taxon>Trematoda</taxon>
        <taxon>Digenea</taxon>
        <taxon>Plagiorchiida</taxon>
        <taxon>Echinostomata</taxon>
        <taxon>Echinostomatoidea</taxon>
        <taxon>Fasciolidae</taxon>
        <taxon>Fasciolopsis</taxon>
    </lineage>
</organism>
<feature type="coiled-coil region" evidence="1">
    <location>
        <begin position="5"/>
        <end position="35"/>
    </location>
</feature>
<evidence type="ECO:0000313" key="2">
    <source>
        <dbReference type="EMBL" id="KAA0190710.1"/>
    </source>
</evidence>
<comment type="caution">
    <text evidence="2">The sequence shown here is derived from an EMBL/GenBank/DDBJ whole genome shotgun (WGS) entry which is preliminary data.</text>
</comment>
<name>A0A8E0VFI0_9TREM</name>
<keyword evidence="3" id="KW-1185">Reference proteome</keyword>
<accession>A0A8E0VFI0</accession>
<reference evidence="2" key="1">
    <citation type="submission" date="2019-05" db="EMBL/GenBank/DDBJ databases">
        <title>Annotation for the trematode Fasciolopsis buski.</title>
        <authorList>
            <person name="Choi Y.-J."/>
        </authorList>
    </citation>
    <scope>NUCLEOTIDE SEQUENCE</scope>
    <source>
        <strain evidence="2">HT</strain>
        <tissue evidence="2">Whole worm</tissue>
    </source>
</reference>
<evidence type="ECO:0000256" key="1">
    <source>
        <dbReference type="SAM" id="Coils"/>
    </source>
</evidence>